<sequence>AGGGGGAGRGVPLPTAALGWHLDHELCAAWLVQVALVEDPTDELEAYLTIVTPRILSTYSLWFNGVLKRLTIPWRTIVDDGSRLRTPPEIGGASTVESAFIVLNGDNPVSSLKRALRRLSKNSPWIKVVVWLRVRWSCKEGSAQRMERAYLVDTMNDIIRVAWDANRWRLVVAVPRAEDPDDPIEGVGVEGCRNEERLVGRVDVYGFDRPLDPGCVKQSVSLIRSCSLASLPPPGPGPDPVPANHSRLTFFSPLDRVNLGGCPLRIATVHVPPWVARYNLSGPHPRDPRDPVVRALGPCAEQQGEG</sequence>
<comment type="caution">
    <text evidence="2">The sequence shown here is derived from an EMBL/GenBank/DDBJ whole genome shotgun (WGS) entry which is preliminary data.</text>
</comment>
<evidence type="ECO:0000256" key="1">
    <source>
        <dbReference type="SAM" id="MobiDB-lite"/>
    </source>
</evidence>
<feature type="non-terminal residue" evidence="2">
    <location>
        <position position="1"/>
    </location>
</feature>
<name>A0AAE1HIS4_9NEOP</name>
<reference evidence="2" key="1">
    <citation type="submission" date="2021-07" db="EMBL/GenBank/DDBJ databases">
        <authorList>
            <person name="Catto M.A."/>
            <person name="Jacobson A."/>
            <person name="Kennedy G."/>
            <person name="Labadie P."/>
            <person name="Hunt B.G."/>
            <person name="Srinivasan R."/>
        </authorList>
    </citation>
    <scope>NUCLEOTIDE SEQUENCE</scope>
    <source>
        <strain evidence="2">PL_HMW_Pooled</strain>
        <tissue evidence="2">Head</tissue>
    </source>
</reference>
<gene>
    <name evidence="2" type="ORF">KUF71_011223</name>
</gene>
<protein>
    <submittedName>
        <fullName evidence="2">Pyranose 2-oxidase</fullName>
    </submittedName>
</protein>
<proteinExistence type="predicted"/>
<organism evidence="2 3">
    <name type="scientific">Frankliniella fusca</name>
    <dbReference type="NCBI Taxonomy" id="407009"/>
    <lineage>
        <taxon>Eukaryota</taxon>
        <taxon>Metazoa</taxon>
        <taxon>Ecdysozoa</taxon>
        <taxon>Arthropoda</taxon>
        <taxon>Hexapoda</taxon>
        <taxon>Insecta</taxon>
        <taxon>Pterygota</taxon>
        <taxon>Neoptera</taxon>
        <taxon>Paraneoptera</taxon>
        <taxon>Thysanoptera</taxon>
        <taxon>Terebrantia</taxon>
        <taxon>Thripoidea</taxon>
        <taxon>Thripidae</taxon>
        <taxon>Frankliniella</taxon>
    </lineage>
</organism>
<evidence type="ECO:0000313" key="2">
    <source>
        <dbReference type="EMBL" id="KAK3922047.1"/>
    </source>
</evidence>
<keyword evidence="3" id="KW-1185">Reference proteome</keyword>
<dbReference type="Proteomes" id="UP001219518">
    <property type="component" value="Unassembled WGS sequence"/>
</dbReference>
<accession>A0AAE1HIS4</accession>
<evidence type="ECO:0000313" key="3">
    <source>
        <dbReference type="Proteomes" id="UP001219518"/>
    </source>
</evidence>
<dbReference type="EMBL" id="JAHWGI010001062">
    <property type="protein sequence ID" value="KAK3922047.1"/>
    <property type="molecule type" value="Genomic_DNA"/>
</dbReference>
<feature type="region of interest" description="Disordered" evidence="1">
    <location>
        <begin position="280"/>
        <end position="306"/>
    </location>
</feature>
<reference evidence="2" key="2">
    <citation type="journal article" date="2023" name="BMC Genomics">
        <title>Pest status, molecular evolution, and epigenetic factors derived from the genome assembly of Frankliniella fusca, a thysanopteran phytovirus vector.</title>
        <authorList>
            <person name="Catto M.A."/>
            <person name="Labadie P.E."/>
            <person name="Jacobson A.L."/>
            <person name="Kennedy G.G."/>
            <person name="Srinivasan R."/>
            <person name="Hunt B.G."/>
        </authorList>
    </citation>
    <scope>NUCLEOTIDE SEQUENCE</scope>
    <source>
        <strain evidence="2">PL_HMW_Pooled</strain>
    </source>
</reference>
<dbReference type="AlphaFoldDB" id="A0AAE1HIS4"/>